<accession>A0A942DZY8</accession>
<sequence>MAKEIRTDKARQAKTGRPVLIVLIVALLLAMVVWAGVEIWGEQIDNPAADAASGAQTDGNQ</sequence>
<protein>
    <submittedName>
        <fullName evidence="2">Uncharacterized protein</fullName>
    </submittedName>
</protein>
<keyword evidence="1" id="KW-0472">Membrane</keyword>
<dbReference type="EMBL" id="JAGWCR010000009">
    <property type="protein sequence ID" value="MBS3650533.1"/>
    <property type="molecule type" value="Genomic_DNA"/>
</dbReference>
<feature type="transmembrane region" description="Helical" evidence="1">
    <location>
        <begin position="20"/>
        <end position="37"/>
    </location>
</feature>
<dbReference type="Proteomes" id="UP000680348">
    <property type="component" value="Unassembled WGS sequence"/>
</dbReference>
<keyword evidence="1" id="KW-0812">Transmembrane</keyword>
<gene>
    <name evidence="2" type="ORF">KEU06_18105</name>
</gene>
<reference evidence="2" key="1">
    <citation type="submission" date="2021-04" db="EMBL/GenBank/DDBJ databases">
        <title>Pseudaminobacter soli sp. nov., isolated from paddy soil contaminated by heavy metals.</title>
        <authorList>
            <person name="Zhang K."/>
        </authorList>
    </citation>
    <scope>NUCLEOTIDE SEQUENCE</scope>
    <source>
        <strain evidence="2">19-2017</strain>
    </source>
</reference>
<dbReference type="RefSeq" id="WP_188256075.1">
    <property type="nucleotide sequence ID" value="NZ_JABVCF010000009.1"/>
</dbReference>
<evidence type="ECO:0000256" key="1">
    <source>
        <dbReference type="SAM" id="Phobius"/>
    </source>
</evidence>
<comment type="caution">
    <text evidence="2">The sequence shown here is derived from an EMBL/GenBank/DDBJ whole genome shotgun (WGS) entry which is preliminary data.</text>
</comment>
<keyword evidence="3" id="KW-1185">Reference proteome</keyword>
<proteinExistence type="predicted"/>
<keyword evidence="1" id="KW-1133">Transmembrane helix</keyword>
<dbReference type="AlphaFoldDB" id="A0A942DZY8"/>
<name>A0A942DZY8_9HYPH</name>
<evidence type="ECO:0000313" key="3">
    <source>
        <dbReference type="Proteomes" id="UP000680348"/>
    </source>
</evidence>
<organism evidence="2 3">
    <name type="scientific">Pseudaminobacter soli</name>
    <name type="common">ex Zhang et al. 2022</name>
    <dbReference type="NCBI Taxonomy" id="2831468"/>
    <lineage>
        <taxon>Bacteria</taxon>
        <taxon>Pseudomonadati</taxon>
        <taxon>Pseudomonadota</taxon>
        <taxon>Alphaproteobacteria</taxon>
        <taxon>Hyphomicrobiales</taxon>
        <taxon>Phyllobacteriaceae</taxon>
        <taxon>Pseudaminobacter</taxon>
    </lineage>
</organism>
<evidence type="ECO:0000313" key="2">
    <source>
        <dbReference type="EMBL" id="MBS3650533.1"/>
    </source>
</evidence>